<comment type="caution">
    <text evidence="3">The sequence shown here is derived from an EMBL/GenBank/DDBJ whole genome shotgun (WGS) entry which is preliminary data.</text>
</comment>
<gene>
    <name evidence="3" type="ORF">RJ641_003185</name>
</gene>
<dbReference type="Pfam" id="PF00201">
    <property type="entry name" value="UDPGT"/>
    <property type="match status" value="1"/>
</dbReference>
<dbReference type="CDD" id="cd03784">
    <property type="entry name" value="GT1_Gtf-like"/>
    <property type="match status" value="1"/>
</dbReference>
<dbReference type="PANTHER" id="PTHR48047">
    <property type="entry name" value="GLYCOSYLTRANSFERASE"/>
    <property type="match status" value="1"/>
</dbReference>
<dbReference type="EMBL" id="JBAMMX010000011">
    <property type="protein sequence ID" value="KAK6931392.1"/>
    <property type="molecule type" value="Genomic_DNA"/>
</dbReference>
<dbReference type="FunFam" id="3.40.50.2000:FF:000064">
    <property type="entry name" value="Glycosyltransferase"/>
    <property type="match status" value="1"/>
</dbReference>
<keyword evidence="4" id="KW-1185">Reference proteome</keyword>
<protein>
    <submittedName>
        <fullName evidence="3">UDP-glucuronosyl/UDP-glucosyltransferase</fullName>
    </submittedName>
</protein>
<dbReference type="PANTHER" id="PTHR48047:SF28">
    <property type="entry name" value="F11M15.8 PROTEIN"/>
    <property type="match status" value="1"/>
</dbReference>
<proteinExistence type="inferred from homology"/>
<dbReference type="AlphaFoldDB" id="A0AAN8VQ64"/>
<keyword evidence="2" id="KW-0808">Transferase</keyword>
<dbReference type="InterPro" id="IPR002213">
    <property type="entry name" value="UDP_glucos_trans"/>
</dbReference>
<evidence type="ECO:0000313" key="4">
    <source>
        <dbReference type="Proteomes" id="UP001370490"/>
    </source>
</evidence>
<organism evidence="3 4">
    <name type="scientific">Dillenia turbinata</name>
    <dbReference type="NCBI Taxonomy" id="194707"/>
    <lineage>
        <taxon>Eukaryota</taxon>
        <taxon>Viridiplantae</taxon>
        <taxon>Streptophyta</taxon>
        <taxon>Embryophyta</taxon>
        <taxon>Tracheophyta</taxon>
        <taxon>Spermatophyta</taxon>
        <taxon>Magnoliopsida</taxon>
        <taxon>eudicotyledons</taxon>
        <taxon>Gunneridae</taxon>
        <taxon>Pentapetalae</taxon>
        <taxon>Dilleniales</taxon>
        <taxon>Dilleniaceae</taxon>
        <taxon>Dillenia</taxon>
    </lineage>
</organism>
<comment type="similarity">
    <text evidence="1">Belongs to the UDP-glycosyltransferase family.</text>
</comment>
<dbReference type="GO" id="GO:0035251">
    <property type="term" value="F:UDP-glucosyltransferase activity"/>
    <property type="evidence" value="ECO:0007669"/>
    <property type="project" value="TreeGrafter"/>
</dbReference>
<reference evidence="3 4" key="1">
    <citation type="submission" date="2023-12" db="EMBL/GenBank/DDBJ databases">
        <title>A high-quality genome assembly for Dillenia turbinata (Dilleniales).</title>
        <authorList>
            <person name="Chanderbali A."/>
        </authorList>
    </citation>
    <scope>NUCLEOTIDE SEQUENCE [LARGE SCALE GENOMIC DNA]</scope>
    <source>
        <strain evidence="3">LSX21</strain>
        <tissue evidence="3">Leaf</tissue>
    </source>
</reference>
<evidence type="ECO:0000256" key="2">
    <source>
        <dbReference type="ARBA" id="ARBA00022679"/>
    </source>
</evidence>
<evidence type="ECO:0000256" key="1">
    <source>
        <dbReference type="ARBA" id="ARBA00009995"/>
    </source>
</evidence>
<dbReference type="SUPFAM" id="SSF53756">
    <property type="entry name" value="UDP-Glycosyltransferase/glycogen phosphorylase"/>
    <property type="match status" value="1"/>
</dbReference>
<accession>A0AAN8VQ64</accession>
<name>A0AAN8VQ64_9MAGN</name>
<sequence>MSSPINSTHILVFPFPAQGHMLPILDLTHQLLLHKNNLTITILVTPKNLPTLTPLLTTHPNSLHTLVLPFPPHPSIPSGVENVKELGVFGNLPIISALTKLRTPIIQWFRSHHNPPVAILSDFFLGWTQHLSRELNVSRIAFYSSGAFLTCVLNDLWKRIETVRALDVVDLPDLPGSPSFVADHVPTVIRMYRESNPDSEILKDGMIANTSSYGCVFNSFDALEGKYLEHLRRTTGNGRVWAVGPLLLTGDVVEKLDRVNPIPESGLDVLAWLDTCPKGSVIYVCFGSQKLLKKETIEALALGLEKSGARFIWVVKPASTEKMEQGYGSIPEGFEDRVKGRGLVIKGWSPQVAILSHSSVGGFLSHCGWNSVLESIAAGVMLLAWPMEADQYVNARLLVEDMNAAVRVWAGEKTIPDPDELAKTISQSMGEKGEERLRAKELRENALKAVGVGGSSFGSLDDLVKELGQLQLRPTCP</sequence>
<evidence type="ECO:0000313" key="3">
    <source>
        <dbReference type="EMBL" id="KAK6931392.1"/>
    </source>
</evidence>
<dbReference type="Gene3D" id="3.40.50.2000">
    <property type="entry name" value="Glycogen Phosphorylase B"/>
    <property type="match status" value="2"/>
</dbReference>
<dbReference type="Proteomes" id="UP001370490">
    <property type="component" value="Unassembled WGS sequence"/>
</dbReference>